<keyword evidence="1" id="KW-0812">Transmembrane</keyword>
<dbReference type="AlphaFoldDB" id="A0A2U2RM69"/>
<keyword evidence="1" id="KW-0472">Membrane</keyword>
<dbReference type="EMBL" id="QFKX01000002">
    <property type="protein sequence ID" value="PWH06936.1"/>
    <property type="molecule type" value="Genomic_DNA"/>
</dbReference>
<keyword evidence="1" id="KW-1133">Transmembrane helix</keyword>
<dbReference type="RefSeq" id="WP_109275532.1">
    <property type="nucleotide sequence ID" value="NZ_QFKX01000002.1"/>
</dbReference>
<evidence type="ECO:0000313" key="3">
    <source>
        <dbReference type="Proteomes" id="UP000245590"/>
    </source>
</evidence>
<dbReference type="Proteomes" id="UP000245590">
    <property type="component" value="Unassembled WGS sequence"/>
</dbReference>
<dbReference type="Pfam" id="PF11377">
    <property type="entry name" value="DUF3180"/>
    <property type="match status" value="1"/>
</dbReference>
<evidence type="ECO:0000256" key="1">
    <source>
        <dbReference type="SAM" id="Phobius"/>
    </source>
</evidence>
<gene>
    <name evidence="2" type="ORF">DEO23_08560</name>
</gene>
<name>A0A2U2RM69_9MICO</name>
<comment type="caution">
    <text evidence="2">The sequence shown here is derived from an EMBL/GenBank/DDBJ whole genome shotgun (WGS) entry which is preliminary data.</text>
</comment>
<dbReference type="InterPro" id="IPR021517">
    <property type="entry name" value="DUF3180"/>
</dbReference>
<dbReference type="OrthoDB" id="3257239at2"/>
<proteinExistence type="predicted"/>
<organism evidence="2 3">
    <name type="scientific">Brachybacterium endophyticum</name>
    <dbReference type="NCBI Taxonomy" id="2182385"/>
    <lineage>
        <taxon>Bacteria</taxon>
        <taxon>Bacillati</taxon>
        <taxon>Actinomycetota</taxon>
        <taxon>Actinomycetes</taxon>
        <taxon>Micrococcales</taxon>
        <taxon>Dermabacteraceae</taxon>
        <taxon>Brachybacterium</taxon>
    </lineage>
</organism>
<sequence>MRPVSVPTLGLLGALATLFGVVLSRYIAGRGAVFPVTGWFTGLLLLVIAAVLLIVGIPLRRYMKESEERVHTPTIAPRRHHIDMITAYRIVVLARACAYTGTIVGGIQLGQFVFLAFSGIGSPVGALLPTGFAALCGAVLAVLGVIVERWGTLPPDDGDSEGAAHPSAS</sequence>
<evidence type="ECO:0000313" key="2">
    <source>
        <dbReference type="EMBL" id="PWH06936.1"/>
    </source>
</evidence>
<feature type="transmembrane region" description="Helical" evidence="1">
    <location>
        <begin position="40"/>
        <end position="59"/>
    </location>
</feature>
<protein>
    <submittedName>
        <fullName evidence="2">DUF3180 domain-containing protein</fullName>
    </submittedName>
</protein>
<keyword evidence="3" id="KW-1185">Reference proteome</keyword>
<accession>A0A2U2RM69</accession>
<feature type="transmembrane region" description="Helical" evidence="1">
    <location>
        <begin position="126"/>
        <end position="147"/>
    </location>
</feature>
<feature type="transmembrane region" description="Helical" evidence="1">
    <location>
        <begin position="96"/>
        <end position="120"/>
    </location>
</feature>
<reference evidence="2 3" key="1">
    <citation type="submission" date="2018-05" db="EMBL/GenBank/DDBJ databases">
        <title>Brachybacterium sp. M1HQ-2T, whole genome shotgun sequence.</title>
        <authorList>
            <person name="Tuo L."/>
        </authorList>
    </citation>
    <scope>NUCLEOTIDE SEQUENCE [LARGE SCALE GENOMIC DNA]</scope>
    <source>
        <strain evidence="2 3">M1HQ-2</strain>
    </source>
</reference>